<evidence type="ECO:0000313" key="5">
    <source>
        <dbReference type="Proteomes" id="UP001202827"/>
    </source>
</evidence>
<dbReference type="Gene3D" id="3.20.20.450">
    <property type="entry name" value="EAL domain"/>
    <property type="match status" value="1"/>
</dbReference>
<dbReference type="SMART" id="SM00052">
    <property type="entry name" value="EAL"/>
    <property type="match status" value="1"/>
</dbReference>
<feature type="domain" description="EAL" evidence="3">
    <location>
        <begin position="129"/>
        <end position="384"/>
    </location>
</feature>
<proteinExistence type="predicted"/>
<comment type="caution">
    <text evidence="4">The sequence shown here is derived from an EMBL/GenBank/DDBJ whole genome shotgun (WGS) entry which is preliminary data.</text>
</comment>
<organism evidence="4 5">
    <name type="scientific">Neorhizobium turbinariae</name>
    <dbReference type="NCBI Taxonomy" id="2937795"/>
    <lineage>
        <taxon>Bacteria</taxon>
        <taxon>Pseudomonadati</taxon>
        <taxon>Pseudomonadota</taxon>
        <taxon>Alphaproteobacteria</taxon>
        <taxon>Hyphomicrobiales</taxon>
        <taxon>Rhizobiaceae</taxon>
        <taxon>Rhizobium/Agrobacterium group</taxon>
        <taxon>Neorhizobium</taxon>
    </lineage>
</organism>
<dbReference type="SMART" id="SM00448">
    <property type="entry name" value="REC"/>
    <property type="match status" value="1"/>
</dbReference>
<dbReference type="InterPro" id="IPR001633">
    <property type="entry name" value="EAL_dom"/>
</dbReference>
<dbReference type="InterPro" id="IPR050706">
    <property type="entry name" value="Cyclic-di-GMP_PDE-like"/>
</dbReference>
<dbReference type="InterPro" id="IPR011006">
    <property type="entry name" value="CheY-like_superfamily"/>
</dbReference>
<dbReference type="InterPro" id="IPR035919">
    <property type="entry name" value="EAL_sf"/>
</dbReference>
<dbReference type="Pfam" id="PF00563">
    <property type="entry name" value="EAL"/>
    <property type="match status" value="1"/>
</dbReference>
<gene>
    <name evidence="4" type="ORF">M0654_21170</name>
</gene>
<evidence type="ECO:0000259" key="2">
    <source>
        <dbReference type="PROSITE" id="PS50110"/>
    </source>
</evidence>
<dbReference type="PROSITE" id="PS50883">
    <property type="entry name" value="EAL"/>
    <property type="match status" value="1"/>
</dbReference>
<dbReference type="Gene3D" id="3.40.50.2300">
    <property type="match status" value="1"/>
</dbReference>
<dbReference type="SUPFAM" id="SSF141868">
    <property type="entry name" value="EAL domain-like"/>
    <property type="match status" value="1"/>
</dbReference>
<sequence length="388" mass="41953">MKHSINCLIVDDDPMYAIVASSILSTLTSGLLRTAPCGRAGLAALTRESRDTDLVFLDLNMPDLDGLAFMRAAHEVGYAGNIVISSGESPAVLRSAEAMGRMLGISILGVLTKPLTMEGVAEMLAKSEMTRGPSAKLGGLAGKDCELTPYYQPQYDLATLRIAGFESLIRLTSKGGRIHGPADLFSSVNGLEDLTAVSLEIAIKVVRDFRTWPVGRTRADVSINFDASVLERPHVIADLQQAVTDLSADPNTICIEVTEKSLPKDPSRLVEALTRLRMFGFKLSLDDYGMGASSFQLLRLCPFSEIKVDRSIIEACPHDRVTRKFLHAVAGLARDLELVSVAEGVENQEELSEVRAAGMDRVQGFLFSRPVPSQAVAELMSDPEAYPA</sequence>
<protein>
    <submittedName>
        <fullName evidence="4">EAL domain-containing response regulator</fullName>
    </submittedName>
</protein>
<dbReference type="PANTHER" id="PTHR33121:SF70">
    <property type="entry name" value="SIGNALING PROTEIN YKOW"/>
    <property type="match status" value="1"/>
</dbReference>
<feature type="modified residue" description="4-aspartylphosphate" evidence="1">
    <location>
        <position position="58"/>
    </location>
</feature>
<evidence type="ECO:0000259" key="3">
    <source>
        <dbReference type="PROSITE" id="PS50883"/>
    </source>
</evidence>
<dbReference type="CDD" id="cd01948">
    <property type="entry name" value="EAL"/>
    <property type="match status" value="1"/>
</dbReference>
<dbReference type="PROSITE" id="PS50110">
    <property type="entry name" value="RESPONSE_REGULATORY"/>
    <property type="match status" value="1"/>
</dbReference>
<dbReference type="Proteomes" id="UP001202827">
    <property type="component" value="Unassembled WGS sequence"/>
</dbReference>
<dbReference type="SUPFAM" id="SSF52172">
    <property type="entry name" value="CheY-like"/>
    <property type="match status" value="1"/>
</dbReference>
<name>A0ABT0IX79_9HYPH</name>
<keyword evidence="1" id="KW-0597">Phosphoprotein</keyword>
<dbReference type="PANTHER" id="PTHR33121">
    <property type="entry name" value="CYCLIC DI-GMP PHOSPHODIESTERASE PDEF"/>
    <property type="match status" value="1"/>
</dbReference>
<keyword evidence="5" id="KW-1185">Reference proteome</keyword>
<evidence type="ECO:0000313" key="4">
    <source>
        <dbReference type="EMBL" id="MCK8782488.1"/>
    </source>
</evidence>
<dbReference type="InterPro" id="IPR001789">
    <property type="entry name" value="Sig_transdc_resp-reg_receiver"/>
</dbReference>
<evidence type="ECO:0000256" key="1">
    <source>
        <dbReference type="PROSITE-ProRule" id="PRU00169"/>
    </source>
</evidence>
<dbReference type="Pfam" id="PF00072">
    <property type="entry name" value="Response_reg"/>
    <property type="match status" value="1"/>
</dbReference>
<dbReference type="RefSeq" id="WP_248684791.1">
    <property type="nucleotide sequence ID" value="NZ_JALPRY010000030.1"/>
</dbReference>
<dbReference type="EMBL" id="JALPRY010000030">
    <property type="protein sequence ID" value="MCK8782488.1"/>
    <property type="molecule type" value="Genomic_DNA"/>
</dbReference>
<reference evidence="4 5" key="1">
    <citation type="submission" date="2022-04" db="EMBL/GenBank/DDBJ databases">
        <title>Rhizobium coralii sp. nov., isolated from coral Turbinaria peltata.</title>
        <authorList>
            <person name="Sun H."/>
        </authorList>
    </citation>
    <scope>NUCLEOTIDE SEQUENCE [LARGE SCALE GENOMIC DNA]</scope>
    <source>
        <strain evidence="4 5">NTR19</strain>
    </source>
</reference>
<accession>A0ABT0IX79</accession>
<feature type="domain" description="Response regulatory" evidence="2">
    <location>
        <begin position="6"/>
        <end position="128"/>
    </location>
</feature>